<dbReference type="Proteomes" id="UP000257323">
    <property type="component" value="Unassembled WGS sequence"/>
</dbReference>
<name>A0A3E2BR36_9BACT</name>
<dbReference type="AlphaFoldDB" id="A0A3E2BR36"/>
<sequence>MLEQHMSEGIGNFVEVDRTWNESGDLVRFYFNSRHVKHDVDKKIITVWFLEEYTPQGRDISIANWKSQGIDVEPLKNFKFRYFQVSLSYADSWGQAYEFAQQYECSIAAGGEVCDSKMKVVYLMRSTPFQKLTFEENMHFIHLGEKLQDWYNLK</sequence>
<reference evidence="1 2" key="1">
    <citation type="submission" date="2018-08" db="EMBL/GenBank/DDBJ databases">
        <title>Genome analysis of the thermophilic bacterium of the candidate phylum Aminicenantes from deep subsurface aquifer revealed its physiology and ecological role.</title>
        <authorList>
            <person name="Kadnikov V.V."/>
            <person name="Mardanov A.V."/>
            <person name="Beletsky A.V."/>
            <person name="Karnachuk O.V."/>
            <person name="Ravin N.V."/>
        </authorList>
    </citation>
    <scope>NUCLEOTIDE SEQUENCE [LARGE SCALE GENOMIC DNA]</scope>
    <source>
        <strain evidence="1">BY38</strain>
    </source>
</reference>
<organism evidence="1 2">
    <name type="scientific">Candidatus Saccharicenans subterraneus</name>
    <dbReference type="NCBI Taxonomy" id="2508984"/>
    <lineage>
        <taxon>Bacteria</taxon>
        <taxon>Candidatus Aminicenantota</taxon>
        <taxon>Candidatus Aminicenantia</taxon>
        <taxon>Candidatus Aminicenantales</taxon>
        <taxon>Candidatus Saccharicenantaceae</taxon>
        <taxon>Candidatus Saccharicenans</taxon>
    </lineage>
</organism>
<evidence type="ECO:0000313" key="2">
    <source>
        <dbReference type="Proteomes" id="UP000257323"/>
    </source>
</evidence>
<protein>
    <submittedName>
        <fullName evidence="1">Uncharacterized protein</fullName>
    </submittedName>
</protein>
<gene>
    <name evidence="1" type="ORF">OP8BY_1028</name>
</gene>
<evidence type="ECO:0000313" key="1">
    <source>
        <dbReference type="EMBL" id="RFT17086.1"/>
    </source>
</evidence>
<dbReference type="EMBL" id="QUAH01000001">
    <property type="protein sequence ID" value="RFT17086.1"/>
    <property type="molecule type" value="Genomic_DNA"/>
</dbReference>
<comment type="caution">
    <text evidence="1">The sequence shown here is derived from an EMBL/GenBank/DDBJ whole genome shotgun (WGS) entry which is preliminary data.</text>
</comment>
<accession>A0A3E2BR36</accession>
<proteinExistence type="predicted"/>